<evidence type="ECO:0000256" key="1">
    <source>
        <dbReference type="ARBA" id="ARBA00022614"/>
    </source>
</evidence>
<evidence type="ECO:0000259" key="6">
    <source>
        <dbReference type="Pfam" id="PF24595"/>
    </source>
</evidence>
<dbReference type="Gene3D" id="3.80.10.10">
    <property type="entry name" value="Ribonuclease Inhibitor"/>
    <property type="match status" value="2"/>
</dbReference>
<proteinExistence type="predicted"/>
<dbReference type="EMBL" id="QUNI01000008">
    <property type="protein sequence ID" value="REG97878.1"/>
    <property type="molecule type" value="Genomic_DNA"/>
</dbReference>
<dbReference type="AlphaFoldDB" id="A0A3E0EHZ4"/>
<dbReference type="Proteomes" id="UP000257136">
    <property type="component" value="Unassembled WGS sequence"/>
</dbReference>
<evidence type="ECO:0000256" key="2">
    <source>
        <dbReference type="ARBA" id="ARBA00022729"/>
    </source>
</evidence>
<dbReference type="Pfam" id="PF24595">
    <property type="entry name" value="DUF7619"/>
    <property type="match status" value="1"/>
</dbReference>
<reference evidence="7 8" key="1">
    <citation type="submission" date="2018-08" db="EMBL/GenBank/DDBJ databases">
        <title>Genomic Encyclopedia of Archaeal and Bacterial Type Strains, Phase II (KMG-II): from individual species to whole genera.</title>
        <authorList>
            <person name="Goeker M."/>
        </authorList>
    </citation>
    <scope>NUCLEOTIDE SEQUENCE [LARGE SCALE GENOMIC DNA]</scope>
    <source>
        <strain evidence="7 8">DSM 100880</strain>
    </source>
</reference>
<comment type="caution">
    <text evidence="7">The sequence shown here is derived from an EMBL/GenBank/DDBJ whole genome shotgun (WGS) entry which is preliminary data.</text>
</comment>
<dbReference type="PANTHER" id="PTHR47566:SF1">
    <property type="entry name" value="PROTEIN NUD1"/>
    <property type="match status" value="1"/>
</dbReference>
<dbReference type="SUPFAM" id="SSF52058">
    <property type="entry name" value="L domain-like"/>
    <property type="match status" value="1"/>
</dbReference>
<evidence type="ECO:0000256" key="4">
    <source>
        <dbReference type="SAM" id="SignalP"/>
    </source>
</evidence>
<dbReference type="InterPro" id="IPR032675">
    <property type="entry name" value="LRR_dom_sf"/>
</dbReference>
<dbReference type="OrthoDB" id="1110367at2"/>
<dbReference type="InterPro" id="IPR026444">
    <property type="entry name" value="Secre_tail"/>
</dbReference>
<dbReference type="InterPro" id="IPR047589">
    <property type="entry name" value="DUF11_rpt"/>
</dbReference>
<gene>
    <name evidence="7" type="ORF">C8P67_10841</name>
</gene>
<name>A0A3E0EHZ4_9FLAO</name>
<feature type="domain" description="DUF7619" evidence="6">
    <location>
        <begin position="657"/>
        <end position="788"/>
    </location>
</feature>
<dbReference type="NCBIfam" id="TIGR01451">
    <property type="entry name" value="B_ant_repeat"/>
    <property type="match status" value="1"/>
</dbReference>
<organism evidence="7 8">
    <name type="scientific">Flavobacterium aquicola</name>
    <dbReference type="NCBI Taxonomy" id="1682742"/>
    <lineage>
        <taxon>Bacteria</taxon>
        <taxon>Pseudomonadati</taxon>
        <taxon>Bacteroidota</taxon>
        <taxon>Flavobacteriia</taxon>
        <taxon>Flavobacteriales</taxon>
        <taxon>Flavobacteriaceae</taxon>
        <taxon>Flavobacterium</taxon>
    </lineage>
</organism>
<sequence>MKKIYFLILVLCFINGVCAQVINFPDAKFKAKLLEASTDNSLAFNTDGVNFKVDANNDGEIEVSEAINVGQLYLQGTEISNLTGVENFTNLVSLNCQGNKLTNLNISNLLLLEYLECSYNQLENLTFGANILKDLQCYNNKLTSLDLNNLILLESLNCNNNALSQLDVQQNRKLINLNCNTNKISNLNLVGLTNLRSLNCNENILTNLNINGLSSLTSIECSINKLTNLDLNENISLQDLDCSSNQLTNINLTGLSKLYLLNLFENKLTTLDLTGLSELMYLSFFDNGIETIDLTNSPKIIDLSGGKNPLVSIDLAQLSNLETLWLGNALIHSLDLSNLNKLTGVNISDCPNLESINLKNGSFEDLNYLEVELKDYYKTDFSNFSNCPKLKYICGDQGELESITLKTVGYNYTDCIVGGYCSFDEGGANYTIKGNNRLDTNKNGCDDSDLPAANVKFIISDGIETGTIVTNNSGNYSIKVKEGTYSVTPILENKDYFTISPSSINIAFPTDVTPFIQNFCITPIAIHNDLEITLIPLEAARPGFDTKYKLIYKNKGNTVQSGIVNLTFEDIVLDVVTSNPFISYQNENNLSWDFTNLKPFETREIALTLNLNGPMEIPAVVNGAILRYKAAINTIDTDENTNDNTFYFDHTVVGSLDPNDKTCLEGDVITPSLIGEYVHYLIRFENTGTYPAQNIVVKDMIDLSKFDISTLIPTSSSHSFVTKISEGNKVEFIFENINLPFDDTNNDGYIAFKIKTLPTLVTGDSFDNEANIYFDYNFPVLTNKATSTFKTTLDKSDFEFSNYFSVYPNPANEVLNISVQKDIKIQSISIYDILGQLVIALPNIKDASKIDVSNLRTGNYFLKIKADKGSSSFKFIKK</sequence>
<dbReference type="RefSeq" id="WP_115813833.1">
    <property type="nucleotide sequence ID" value="NZ_QUNI01000008.1"/>
</dbReference>
<keyword evidence="8" id="KW-1185">Reference proteome</keyword>
<dbReference type="PANTHER" id="PTHR47566">
    <property type="match status" value="1"/>
</dbReference>
<dbReference type="InterPro" id="IPR052574">
    <property type="entry name" value="CDIRP"/>
</dbReference>
<dbReference type="NCBIfam" id="TIGR04183">
    <property type="entry name" value="Por_Secre_tail"/>
    <property type="match status" value="1"/>
</dbReference>
<dbReference type="Pfam" id="PF18962">
    <property type="entry name" value="Por_Secre_tail"/>
    <property type="match status" value="1"/>
</dbReference>
<evidence type="ECO:0000313" key="8">
    <source>
        <dbReference type="Proteomes" id="UP000257136"/>
    </source>
</evidence>
<dbReference type="InterPro" id="IPR055353">
    <property type="entry name" value="DUF7619"/>
</dbReference>
<evidence type="ECO:0000313" key="7">
    <source>
        <dbReference type="EMBL" id="REG97878.1"/>
    </source>
</evidence>
<evidence type="ECO:0000256" key="3">
    <source>
        <dbReference type="ARBA" id="ARBA00022737"/>
    </source>
</evidence>
<accession>A0A3E0EHZ4</accession>
<keyword evidence="1" id="KW-0433">Leucine-rich repeat</keyword>
<evidence type="ECO:0000259" key="5">
    <source>
        <dbReference type="Pfam" id="PF18962"/>
    </source>
</evidence>
<feature type="domain" description="Secretion system C-terminal sorting" evidence="5">
    <location>
        <begin position="806"/>
        <end position="876"/>
    </location>
</feature>
<keyword evidence="2 4" id="KW-0732">Signal</keyword>
<keyword evidence="3" id="KW-0677">Repeat</keyword>
<feature type="chain" id="PRO_5017820675" evidence="4">
    <location>
        <begin position="20"/>
        <end position="878"/>
    </location>
</feature>
<protein>
    <submittedName>
        <fullName evidence="7">Putative repeat protein (TIGR01451 family)/predicted secreted protein (Por secretion system target)</fullName>
    </submittedName>
</protein>
<dbReference type="GO" id="GO:0035591">
    <property type="term" value="F:signaling adaptor activity"/>
    <property type="evidence" value="ECO:0007669"/>
    <property type="project" value="TreeGrafter"/>
</dbReference>
<feature type="signal peptide" evidence="4">
    <location>
        <begin position="1"/>
        <end position="19"/>
    </location>
</feature>